<organism evidence="7 8">
    <name type="scientific">Cirrhinus molitorella</name>
    <name type="common">mud carp</name>
    <dbReference type="NCBI Taxonomy" id="172907"/>
    <lineage>
        <taxon>Eukaryota</taxon>
        <taxon>Metazoa</taxon>
        <taxon>Chordata</taxon>
        <taxon>Craniata</taxon>
        <taxon>Vertebrata</taxon>
        <taxon>Euteleostomi</taxon>
        <taxon>Actinopterygii</taxon>
        <taxon>Neopterygii</taxon>
        <taxon>Teleostei</taxon>
        <taxon>Ostariophysi</taxon>
        <taxon>Cypriniformes</taxon>
        <taxon>Cyprinidae</taxon>
        <taxon>Labeoninae</taxon>
        <taxon>Labeonini</taxon>
        <taxon>Cirrhinus</taxon>
    </lineage>
</organism>
<feature type="coiled-coil region" evidence="4">
    <location>
        <begin position="119"/>
        <end position="200"/>
    </location>
</feature>
<reference evidence="7 8" key="1">
    <citation type="submission" date="2023-09" db="EMBL/GenBank/DDBJ databases">
        <authorList>
            <person name="Wang M."/>
        </authorList>
    </citation>
    <scope>NUCLEOTIDE SEQUENCE [LARGE SCALE GENOMIC DNA]</scope>
    <source>
        <strain evidence="7">GT-2023</strain>
        <tissue evidence="7">Liver</tissue>
    </source>
</reference>
<dbReference type="InterPro" id="IPR045058">
    <property type="entry name" value="GIMA/IAN/Toc"/>
</dbReference>
<dbReference type="EMBL" id="JAYMGO010000002">
    <property type="protein sequence ID" value="KAL1281144.1"/>
    <property type="molecule type" value="Genomic_DNA"/>
</dbReference>
<feature type="transmembrane region" description="Helical" evidence="5">
    <location>
        <begin position="234"/>
        <end position="253"/>
    </location>
</feature>
<gene>
    <name evidence="7" type="ORF">QQF64_015744</name>
</gene>
<dbReference type="InterPro" id="IPR006703">
    <property type="entry name" value="G_AIG1"/>
</dbReference>
<keyword evidence="2" id="KW-0547">Nucleotide-binding</keyword>
<keyword evidence="8" id="KW-1185">Reference proteome</keyword>
<comment type="similarity">
    <text evidence="1">Belongs to the TRAFAC class TrmE-Era-EngA-EngB-Septin-like GTPase superfamily. AIG1/Toc34/Toc159-like paraseptin GTPase family. IAN subfamily.</text>
</comment>
<comment type="caution">
    <text evidence="7">The sequence shown here is derived from an EMBL/GenBank/DDBJ whole genome shotgun (WGS) entry which is preliminary data.</text>
</comment>
<dbReference type="Gene3D" id="3.40.50.300">
    <property type="entry name" value="P-loop containing nucleotide triphosphate hydrolases"/>
    <property type="match status" value="1"/>
</dbReference>
<accession>A0ABR3NVS5</accession>
<evidence type="ECO:0000256" key="2">
    <source>
        <dbReference type="ARBA" id="ARBA00022741"/>
    </source>
</evidence>
<sequence>MILEMFHEDVDDYTVLIFSHADRLRGESIETFVSRQNQKIQDLVARRFMSFDNTNPMNREQVSQLLQKVDELPAMKENRHFTCQIHEVMEEATKIMERRMLDNLKNIKKEVRKMADVRRAVFMAEINEEKQEMERKRKQIQHRIDRIEADIKKEEKNVQTIPERLRRYKATLKREQENLRKLEERRMEEERERNTRKEKEDKDLNIWIREEEERRLSAAGQKKQHSSPFNKETALFILFLFLIFVLGFVHSLLKDFR</sequence>
<keyword evidence="5" id="KW-1133">Transmembrane helix</keyword>
<evidence type="ECO:0000313" key="7">
    <source>
        <dbReference type="EMBL" id="KAL1281144.1"/>
    </source>
</evidence>
<evidence type="ECO:0000256" key="3">
    <source>
        <dbReference type="ARBA" id="ARBA00023134"/>
    </source>
</evidence>
<dbReference type="PANTHER" id="PTHR10903:SF182">
    <property type="entry name" value="GTPASE IMAP FAMILY MEMBER 4"/>
    <property type="match status" value="1"/>
</dbReference>
<protein>
    <recommendedName>
        <fullName evidence="6">AIG1-type G domain-containing protein</fullName>
    </recommendedName>
</protein>
<evidence type="ECO:0000313" key="8">
    <source>
        <dbReference type="Proteomes" id="UP001558613"/>
    </source>
</evidence>
<name>A0ABR3NVS5_9TELE</name>
<evidence type="ECO:0000259" key="6">
    <source>
        <dbReference type="Pfam" id="PF04548"/>
    </source>
</evidence>
<keyword evidence="5" id="KW-0472">Membrane</keyword>
<evidence type="ECO:0000256" key="4">
    <source>
        <dbReference type="SAM" id="Coils"/>
    </source>
</evidence>
<proteinExistence type="inferred from homology"/>
<dbReference type="Pfam" id="PF04548">
    <property type="entry name" value="AIG1"/>
    <property type="match status" value="1"/>
</dbReference>
<evidence type="ECO:0000256" key="1">
    <source>
        <dbReference type="ARBA" id="ARBA00008535"/>
    </source>
</evidence>
<dbReference type="PANTHER" id="PTHR10903">
    <property type="entry name" value="GTPASE, IMAP FAMILY MEMBER-RELATED"/>
    <property type="match status" value="1"/>
</dbReference>
<keyword evidence="5" id="KW-0812">Transmembrane</keyword>
<dbReference type="InterPro" id="IPR027417">
    <property type="entry name" value="P-loop_NTPase"/>
</dbReference>
<feature type="domain" description="AIG1-type G" evidence="6">
    <location>
        <begin position="2"/>
        <end position="95"/>
    </location>
</feature>
<keyword evidence="3" id="KW-0342">GTP-binding</keyword>
<keyword evidence="4" id="KW-0175">Coiled coil</keyword>
<evidence type="ECO:0000256" key="5">
    <source>
        <dbReference type="SAM" id="Phobius"/>
    </source>
</evidence>
<dbReference type="Proteomes" id="UP001558613">
    <property type="component" value="Unassembled WGS sequence"/>
</dbReference>